<evidence type="ECO:0000313" key="19">
    <source>
        <dbReference type="Proteomes" id="UP000288024"/>
    </source>
</evidence>
<evidence type="ECO:0000256" key="9">
    <source>
        <dbReference type="ARBA" id="ARBA00023004"/>
    </source>
</evidence>
<dbReference type="GO" id="GO:0020037">
    <property type="term" value="F:heme binding"/>
    <property type="evidence" value="ECO:0007669"/>
    <property type="project" value="InterPro"/>
</dbReference>
<gene>
    <name evidence="18" type="primary">isdE</name>
    <name evidence="18" type="ORF">EM808_03080</name>
</gene>
<dbReference type="GO" id="GO:0015886">
    <property type="term" value="P:heme transport"/>
    <property type="evidence" value="ECO:0007669"/>
    <property type="project" value="InterPro"/>
</dbReference>
<keyword evidence="19" id="KW-1185">Reference proteome</keyword>
<name>A0A437KHC8_9BACI</name>
<evidence type="ECO:0000256" key="8">
    <source>
        <dbReference type="ARBA" id="ARBA00022729"/>
    </source>
</evidence>
<evidence type="ECO:0000256" key="5">
    <source>
        <dbReference type="ARBA" id="ARBA00022475"/>
    </source>
</evidence>
<keyword evidence="11" id="KW-0564">Palmitate</keyword>
<dbReference type="PANTHER" id="PTHR30535:SF36">
    <property type="entry name" value="HIGH-AFFINITY HEME UPTAKE SYSTEM PROTEIN ISDE"/>
    <property type="match status" value="1"/>
</dbReference>
<keyword evidence="5" id="KW-1003">Cell membrane</keyword>
<evidence type="ECO:0000256" key="12">
    <source>
        <dbReference type="ARBA" id="ARBA00023288"/>
    </source>
</evidence>
<keyword evidence="10" id="KW-0472">Membrane</keyword>
<keyword evidence="4" id="KW-0813">Transport</keyword>
<dbReference type="GO" id="GO:0016020">
    <property type="term" value="C:membrane"/>
    <property type="evidence" value="ECO:0007669"/>
    <property type="project" value="InterPro"/>
</dbReference>
<reference evidence="18 19" key="1">
    <citation type="submission" date="2019-01" db="EMBL/GenBank/DDBJ databases">
        <title>Bacillus sp. M5HDSG1-1, whole genome shotgun sequence.</title>
        <authorList>
            <person name="Tuo L."/>
        </authorList>
    </citation>
    <scope>NUCLEOTIDE SEQUENCE [LARGE SCALE GENOMIC DNA]</scope>
    <source>
        <strain evidence="18 19">M5HDSG1-1</strain>
    </source>
</reference>
<comment type="similarity">
    <text evidence="2">Belongs to the bacterial solute-binding protein 8 family.</text>
</comment>
<dbReference type="PROSITE" id="PS50983">
    <property type="entry name" value="FE_B12_PBP"/>
    <property type="match status" value="1"/>
</dbReference>
<dbReference type="PROSITE" id="PS51257">
    <property type="entry name" value="PROKAR_LIPOPROTEIN"/>
    <property type="match status" value="1"/>
</dbReference>
<dbReference type="Gene3D" id="3.40.50.1980">
    <property type="entry name" value="Nitrogenase molybdenum iron protein domain"/>
    <property type="match status" value="2"/>
</dbReference>
<evidence type="ECO:0000256" key="1">
    <source>
        <dbReference type="ARBA" id="ARBA00001970"/>
    </source>
</evidence>
<dbReference type="Pfam" id="PF01497">
    <property type="entry name" value="Peripla_BP_2"/>
    <property type="match status" value="1"/>
</dbReference>
<dbReference type="SUPFAM" id="SSF53807">
    <property type="entry name" value="Helical backbone' metal receptor"/>
    <property type="match status" value="1"/>
</dbReference>
<dbReference type="GeneID" id="87615654"/>
<dbReference type="InterPro" id="IPR002491">
    <property type="entry name" value="ABC_transptr_periplasmic_BD"/>
</dbReference>
<evidence type="ECO:0000256" key="13">
    <source>
        <dbReference type="ARBA" id="ARBA00031148"/>
    </source>
</evidence>
<evidence type="ECO:0000256" key="7">
    <source>
        <dbReference type="ARBA" id="ARBA00022723"/>
    </source>
</evidence>
<keyword evidence="7" id="KW-0479">Metal-binding</keyword>
<dbReference type="PANTHER" id="PTHR30535">
    <property type="entry name" value="VITAMIN B12-BINDING PROTEIN"/>
    <property type="match status" value="1"/>
</dbReference>
<feature type="domain" description="Fe/B12 periplasmic-binding" evidence="17">
    <location>
        <begin position="39"/>
        <end position="293"/>
    </location>
</feature>
<keyword evidence="9" id="KW-0408">Iron</keyword>
<feature type="coiled-coil region" evidence="15">
    <location>
        <begin position="126"/>
        <end position="163"/>
    </location>
</feature>
<dbReference type="AlphaFoldDB" id="A0A437KHC8"/>
<evidence type="ECO:0000259" key="17">
    <source>
        <dbReference type="PROSITE" id="PS50983"/>
    </source>
</evidence>
<evidence type="ECO:0000256" key="14">
    <source>
        <dbReference type="ARBA" id="ARBA00031463"/>
    </source>
</evidence>
<feature type="signal peptide" evidence="16">
    <location>
        <begin position="1"/>
        <end position="23"/>
    </location>
</feature>
<evidence type="ECO:0000256" key="2">
    <source>
        <dbReference type="ARBA" id="ARBA00008814"/>
    </source>
</evidence>
<evidence type="ECO:0000256" key="3">
    <source>
        <dbReference type="ARBA" id="ARBA00015862"/>
    </source>
</evidence>
<organism evidence="18 19">
    <name type="scientific">Niallia taxi</name>
    <dbReference type="NCBI Taxonomy" id="2499688"/>
    <lineage>
        <taxon>Bacteria</taxon>
        <taxon>Bacillati</taxon>
        <taxon>Bacillota</taxon>
        <taxon>Bacilli</taxon>
        <taxon>Bacillales</taxon>
        <taxon>Bacillaceae</taxon>
        <taxon>Niallia</taxon>
    </lineage>
</organism>
<feature type="chain" id="PRO_5019041042" description="High-affinity heme uptake system protein IsdE" evidence="16">
    <location>
        <begin position="24"/>
        <end position="293"/>
    </location>
</feature>
<proteinExistence type="inferred from homology"/>
<dbReference type="RefSeq" id="WP_127735647.1">
    <property type="nucleotide sequence ID" value="NZ_CAJCKN010000014.1"/>
</dbReference>
<dbReference type="GO" id="GO:0046872">
    <property type="term" value="F:metal ion binding"/>
    <property type="evidence" value="ECO:0007669"/>
    <property type="project" value="UniProtKB-KW"/>
</dbReference>
<keyword evidence="12" id="KW-0449">Lipoprotein</keyword>
<sequence length="293" mass="32600">MKYVKAWLFLSICLLLVSCSAQKSEVKTSKPAETDMEHTVVATTLAVAEIMDKLEVDLAGVPTTQYTLPERYKDVVEVGNPMSPDMEIIKSLKPTEVLSVTTLEYDLSEKFESMKIPASFVNLESVDNMIQSINDLGAKYDRAENAKTLVDSIESKVKEIKDETKDKEQPVVLILLGVPGASYLVATENSYVGNLVEVMGGKNAVEGQAAEYISANTEFLQQTNPDIILRLSHGVPDQVAKEFDKEFAENDIWKHFNAVKNGKVYDLEEPIFATTANLNITQALDQLMEMMYE</sequence>
<evidence type="ECO:0000256" key="15">
    <source>
        <dbReference type="SAM" id="Coils"/>
    </source>
</evidence>
<accession>A0A437KHC8</accession>
<dbReference type="InterPro" id="IPR050902">
    <property type="entry name" value="ABC_Transporter_SBP"/>
</dbReference>
<evidence type="ECO:0000256" key="11">
    <source>
        <dbReference type="ARBA" id="ARBA00023139"/>
    </source>
</evidence>
<dbReference type="Proteomes" id="UP000288024">
    <property type="component" value="Unassembled WGS sequence"/>
</dbReference>
<keyword evidence="8 16" id="KW-0732">Signal</keyword>
<evidence type="ECO:0000256" key="10">
    <source>
        <dbReference type="ARBA" id="ARBA00023136"/>
    </source>
</evidence>
<evidence type="ECO:0000313" key="18">
    <source>
        <dbReference type="EMBL" id="RVT67475.1"/>
    </source>
</evidence>
<evidence type="ECO:0000256" key="4">
    <source>
        <dbReference type="ARBA" id="ARBA00022448"/>
    </source>
</evidence>
<evidence type="ECO:0000256" key="16">
    <source>
        <dbReference type="SAM" id="SignalP"/>
    </source>
</evidence>
<keyword evidence="6" id="KW-0349">Heme</keyword>
<keyword evidence="15" id="KW-0175">Coiled coil</keyword>
<dbReference type="EMBL" id="RZTZ01000001">
    <property type="protein sequence ID" value="RVT67475.1"/>
    <property type="molecule type" value="Genomic_DNA"/>
</dbReference>
<dbReference type="GO" id="GO:0071281">
    <property type="term" value="P:cellular response to iron ion"/>
    <property type="evidence" value="ECO:0007669"/>
    <property type="project" value="TreeGrafter"/>
</dbReference>
<dbReference type="NCBIfam" id="TIGR03659">
    <property type="entry name" value="IsdE"/>
    <property type="match status" value="1"/>
</dbReference>
<evidence type="ECO:0000256" key="6">
    <source>
        <dbReference type="ARBA" id="ARBA00022617"/>
    </source>
</evidence>
<comment type="cofactor">
    <cofactor evidence="1">
        <name>heme b</name>
        <dbReference type="ChEBI" id="CHEBI:60344"/>
    </cofactor>
</comment>
<comment type="caution">
    <text evidence="18">The sequence shown here is derived from an EMBL/GenBank/DDBJ whole genome shotgun (WGS) entry which is preliminary data.</text>
</comment>
<protein>
    <recommendedName>
        <fullName evidence="3">High-affinity heme uptake system protein IsdE</fullName>
    </recommendedName>
    <alternativeName>
        <fullName evidence="14">Iron-regulated surface determinant protein E</fullName>
    </alternativeName>
    <alternativeName>
        <fullName evidence="13">Staphylococcal iron-regulated protein F</fullName>
    </alternativeName>
</protein>
<dbReference type="InterPro" id="IPR019957">
    <property type="entry name" value="ABC_transptr_haem-bd_IsdE"/>
</dbReference>